<evidence type="ECO:0000313" key="5">
    <source>
        <dbReference type="EMBL" id="MEX0406699.1"/>
    </source>
</evidence>
<proteinExistence type="predicted"/>
<evidence type="ECO:0000256" key="2">
    <source>
        <dbReference type="ARBA" id="ARBA00023125"/>
    </source>
</evidence>
<dbReference type="InterPro" id="IPR018062">
    <property type="entry name" value="HTH_AraC-typ_CS"/>
</dbReference>
<accession>A0ABV3SJ04</accession>
<dbReference type="Proteomes" id="UP001556692">
    <property type="component" value="Unassembled WGS sequence"/>
</dbReference>
<dbReference type="PRINTS" id="PR00032">
    <property type="entry name" value="HTHARAC"/>
</dbReference>
<reference evidence="5 6" key="1">
    <citation type="submission" date="2024-05" db="EMBL/GenBank/DDBJ databases">
        <authorList>
            <person name="Jiang F."/>
        </authorList>
    </citation>
    <scope>NUCLEOTIDE SEQUENCE [LARGE SCALE GENOMIC DNA]</scope>
    <source>
        <strain evidence="5 6">LZ166</strain>
    </source>
</reference>
<dbReference type="PROSITE" id="PS00041">
    <property type="entry name" value="HTH_ARAC_FAMILY_1"/>
    <property type="match status" value="1"/>
</dbReference>
<evidence type="ECO:0000256" key="1">
    <source>
        <dbReference type="ARBA" id="ARBA00023015"/>
    </source>
</evidence>
<evidence type="ECO:0000313" key="6">
    <source>
        <dbReference type="Proteomes" id="UP001556692"/>
    </source>
</evidence>
<comment type="caution">
    <text evidence="5">The sequence shown here is derived from an EMBL/GenBank/DDBJ whole genome shotgun (WGS) entry which is preliminary data.</text>
</comment>
<protein>
    <submittedName>
        <fullName evidence="5">AraC family transcriptional regulator</fullName>
    </submittedName>
</protein>
<dbReference type="PROSITE" id="PS01124">
    <property type="entry name" value="HTH_ARAC_FAMILY_2"/>
    <property type="match status" value="1"/>
</dbReference>
<dbReference type="EMBL" id="JBDPGJ010000003">
    <property type="protein sequence ID" value="MEX0406699.1"/>
    <property type="molecule type" value="Genomic_DNA"/>
</dbReference>
<dbReference type="PANTHER" id="PTHR46796:SF7">
    <property type="entry name" value="ARAC FAMILY TRANSCRIPTIONAL REGULATOR"/>
    <property type="match status" value="1"/>
</dbReference>
<keyword evidence="1" id="KW-0805">Transcription regulation</keyword>
<evidence type="ECO:0000259" key="4">
    <source>
        <dbReference type="PROSITE" id="PS01124"/>
    </source>
</evidence>
<keyword evidence="6" id="KW-1185">Reference proteome</keyword>
<feature type="domain" description="HTH araC/xylS-type" evidence="4">
    <location>
        <begin position="242"/>
        <end position="340"/>
    </location>
</feature>
<dbReference type="SMART" id="SM00342">
    <property type="entry name" value="HTH_ARAC"/>
    <property type="match status" value="1"/>
</dbReference>
<dbReference type="InterPro" id="IPR018060">
    <property type="entry name" value="HTH_AraC"/>
</dbReference>
<keyword evidence="2" id="KW-0238">DNA-binding</keyword>
<dbReference type="Gene3D" id="1.10.10.60">
    <property type="entry name" value="Homeodomain-like"/>
    <property type="match status" value="2"/>
</dbReference>
<dbReference type="InterPro" id="IPR020449">
    <property type="entry name" value="Tscrpt_reg_AraC-type_HTH"/>
</dbReference>
<dbReference type="InterPro" id="IPR050204">
    <property type="entry name" value="AraC_XylS_family_regulators"/>
</dbReference>
<dbReference type="RefSeq" id="WP_367954587.1">
    <property type="nucleotide sequence ID" value="NZ_JBDPGJ010000003.1"/>
</dbReference>
<dbReference type="Pfam" id="PF12852">
    <property type="entry name" value="Cupin_6"/>
    <property type="match status" value="1"/>
</dbReference>
<dbReference type="PANTHER" id="PTHR46796">
    <property type="entry name" value="HTH-TYPE TRANSCRIPTIONAL ACTIVATOR RHAS-RELATED"/>
    <property type="match status" value="1"/>
</dbReference>
<gene>
    <name evidence="5" type="ORF">ABGN05_13570</name>
</gene>
<dbReference type="InterPro" id="IPR032783">
    <property type="entry name" value="AraC_lig"/>
</dbReference>
<name>A0ABV3SJ04_9HYPH</name>
<dbReference type="InterPro" id="IPR009057">
    <property type="entry name" value="Homeodomain-like_sf"/>
</dbReference>
<sequence length="340" mass="37552">MAAMTMTGTPNRLIETPDLSAGPNRTALLADVLSRIKLDGAMFLRGEYSAGWAFDSPETSDLVGLLAPGAQRLILFHIVRKGRAWVSAGNLRVELEAGDVAVLPHAHRHLMGSISKAADPIPIADILPPTPWDGVPVCRFDGGGEETEVVCGYLKCDDLLFNSFIRRLPPVFRVRPPDGPTAELIRACVNYAVDERTHSRHGGAPLTARMSELLLTEALRLYSEQDASDDGWLAAINDPLVNRALALLHAEPGRRWNVEELARRAVTSRSVLDERFRKRLGQSPMRYLAEWRIQLAADLMKNSERKLAGIAQAVGYGSEEAFSRAFQRHVGISPAHWRKR</sequence>
<keyword evidence="3" id="KW-0804">Transcription</keyword>
<dbReference type="Pfam" id="PF12833">
    <property type="entry name" value="HTH_18"/>
    <property type="match status" value="1"/>
</dbReference>
<dbReference type="SUPFAM" id="SSF46689">
    <property type="entry name" value="Homeodomain-like"/>
    <property type="match status" value="2"/>
</dbReference>
<organism evidence="5 6">
    <name type="scientific">Aquibium pacificus</name>
    <dbReference type="NCBI Taxonomy" id="3153579"/>
    <lineage>
        <taxon>Bacteria</taxon>
        <taxon>Pseudomonadati</taxon>
        <taxon>Pseudomonadota</taxon>
        <taxon>Alphaproteobacteria</taxon>
        <taxon>Hyphomicrobiales</taxon>
        <taxon>Phyllobacteriaceae</taxon>
        <taxon>Aquibium</taxon>
    </lineage>
</organism>
<evidence type="ECO:0000256" key="3">
    <source>
        <dbReference type="ARBA" id="ARBA00023163"/>
    </source>
</evidence>